<proteinExistence type="inferred from homology"/>
<organism evidence="6 7">
    <name type="scientific">Multifurca ochricompacta</name>
    <dbReference type="NCBI Taxonomy" id="376703"/>
    <lineage>
        <taxon>Eukaryota</taxon>
        <taxon>Fungi</taxon>
        <taxon>Dikarya</taxon>
        <taxon>Basidiomycota</taxon>
        <taxon>Agaricomycotina</taxon>
        <taxon>Agaricomycetes</taxon>
        <taxon>Russulales</taxon>
        <taxon>Russulaceae</taxon>
        <taxon>Multifurca</taxon>
    </lineage>
</organism>
<dbReference type="SUPFAM" id="SSF89360">
    <property type="entry name" value="HesB-like domain"/>
    <property type="match status" value="1"/>
</dbReference>
<dbReference type="Proteomes" id="UP001203297">
    <property type="component" value="Unassembled WGS sequence"/>
</dbReference>
<dbReference type="AlphaFoldDB" id="A0AAD4MCT2"/>
<comment type="caution">
    <text evidence="6">The sequence shown here is derived from an EMBL/GenBank/DDBJ whole genome shotgun (WGS) entry which is preliminary data.</text>
</comment>
<dbReference type="EMBL" id="WTXG01000001">
    <property type="protein sequence ID" value="KAI0307509.1"/>
    <property type="molecule type" value="Genomic_DNA"/>
</dbReference>
<dbReference type="FunFam" id="2.60.300.12:FF:000001">
    <property type="entry name" value="Iron-binding protein IscA"/>
    <property type="match status" value="1"/>
</dbReference>
<dbReference type="Gene3D" id="2.60.300.12">
    <property type="entry name" value="HesB-like domain"/>
    <property type="match status" value="1"/>
</dbReference>
<dbReference type="InterPro" id="IPR035903">
    <property type="entry name" value="HesB-like_dom_sf"/>
</dbReference>
<protein>
    <recommendedName>
        <fullName evidence="3">Iron-sulfur assembly protein 1</fullName>
    </recommendedName>
</protein>
<evidence type="ECO:0000256" key="1">
    <source>
        <dbReference type="ARBA" id="ARBA00006718"/>
    </source>
</evidence>
<evidence type="ECO:0000256" key="4">
    <source>
        <dbReference type="SAM" id="MobiDB-lite"/>
    </source>
</evidence>
<dbReference type="PANTHER" id="PTHR10072:SF41">
    <property type="entry name" value="IRON-SULFUR CLUSTER ASSEMBLY 1 HOMOLOG, MITOCHONDRIAL"/>
    <property type="match status" value="1"/>
</dbReference>
<dbReference type="InterPro" id="IPR017870">
    <property type="entry name" value="FeS_cluster_insertion_CS"/>
</dbReference>
<dbReference type="InterPro" id="IPR016092">
    <property type="entry name" value="ATAP"/>
</dbReference>
<sequence length="214" mass="23467">MTSITINLTRIRGTHSIPRTIIHPIHSTYFCRRRAMMSAWSSRSSTPTTSTQTVTNPRPPLHDSPPVVIPTSNTPLSPDAASPQIAARPPPAPKVARPKPTIRAQKAALTLTHLAVERLRILMSSPTPQLVRIGVRNKGCAGLSYHLEYVDRPAKFDEVVEQDDVKVVIDSKALFSIIGSEMDWNEDALSSKFVFKNPNVTDACGCGESFTVKT</sequence>
<accession>A0AAD4MCT2</accession>
<evidence type="ECO:0000256" key="2">
    <source>
        <dbReference type="ARBA" id="ARBA00054873"/>
    </source>
</evidence>
<gene>
    <name evidence="6" type="ORF">B0F90DRAFT_1621388</name>
</gene>
<dbReference type="GO" id="GO:0051537">
    <property type="term" value="F:2 iron, 2 sulfur cluster binding"/>
    <property type="evidence" value="ECO:0007669"/>
    <property type="project" value="TreeGrafter"/>
</dbReference>
<dbReference type="InterPro" id="IPR050322">
    <property type="entry name" value="Fe-S_cluster_asmbl/transfer"/>
</dbReference>
<reference evidence="6" key="1">
    <citation type="journal article" date="2022" name="New Phytol.">
        <title>Evolutionary transition to the ectomycorrhizal habit in the genomes of a hyperdiverse lineage of mushroom-forming fungi.</title>
        <authorList>
            <person name="Looney B."/>
            <person name="Miyauchi S."/>
            <person name="Morin E."/>
            <person name="Drula E."/>
            <person name="Courty P.E."/>
            <person name="Kohler A."/>
            <person name="Kuo A."/>
            <person name="LaButti K."/>
            <person name="Pangilinan J."/>
            <person name="Lipzen A."/>
            <person name="Riley R."/>
            <person name="Andreopoulos W."/>
            <person name="He G."/>
            <person name="Johnson J."/>
            <person name="Nolan M."/>
            <person name="Tritt A."/>
            <person name="Barry K.W."/>
            <person name="Grigoriev I.V."/>
            <person name="Nagy L.G."/>
            <person name="Hibbett D."/>
            <person name="Henrissat B."/>
            <person name="Matheny P.B."/>
            <person name="Labbe J."/>
            <person name="Martin F.M."/>
        </authorList>
    </citation>
    <scope>NUCLEOTIDE SEQUENCE</scope>
    <source>
        <strain evidence="6">BPL690</strain>
    </source>
</reference>
<evidence type="ECO:0000259" key="5">
    <source>
        <dbReference type="Pfam" id="PF01521"/>
    </source>
</evidence>
<dbReference type="GO" id="GO:0016226">
    <property type="term" value="P:iron-sulfur cluster assembly"/>
    <property type="evidence" value="ECO:0007669"/>
    <property type="project" value="InterPro"/>
</dbReference>
<dbReference type="GO" id="GO:0005739">
    <property type="term" value="C:mitochondrion"/>
    <property type="evidence" value="ECO:0007669"/>
    <property type="project" value="TreeGrafter"/>
</dbReference>
<dbReference type="Pfam" id="PF01521">
    <property type="entry name" value="Fe-S_biosyn"/>
    <property type="match status" value="1"/>
</dbReference>
<name>A0AAD4MCT2_9AGAM</name>
<evidence type="ECO:0000256" key="3">
    <source>
        <dbReference type="ARBA" id="ARBA00071673"/>
    </source>
</evidence>
<keyword evidence="7" id="KW-1185">Reference proteome</keyword>
<evidence type="ECO:0000313" key="6">
    <source>
        <dbReference type="EMBL" id="KAI0307509.1"/>
    </source>
</evidence>
<feature type="compositionally biased region" description="Low complexity" evidence="4">
    <location>
        <begin position="40"/>
        <end position="55"/>
    </location>
</feature>
<dbReference type="InterPro" id="IPR000361">
    <property type="entry name" value="ATAP_core_dom"/>
</dbReference>
<dbReference type="NCBIfam" id="TIGR00049">
    <property type="entry name" value="iron-sulfur cluster assembly accessory protein"/>
    <property type="match status" value="1"/>
</dbReference>
<feature type="region of interest" description="Disordered" evidence="4">
    <location>
        <begin position="40"/>
        <end position="99"/>
    </location>
</feature>
<evidence type="ECO:0000313" key="7">
    <source>
        <dbReference type="Proteomes" id="UP001203297"/>
    </source>
</evidence>
<dbReference type="PROSITE" id="PS01152">
    <property type="entry name" value="HESB"/>
    <property type="match status" value="1"/>
</dbReference>
<comment type="similarity">
    <text evidence="1">Belongs to the HesB/IscA family.</text>
</comment>
<comment type="function">
    <text evidence="2">Involved in the assembly of mitochondrial and cytoplasmic iron-sulfur proteins. Probably involved in the binding of an intermediate of Fe/S cluster assembly.</text>
</comment>
<dbReference type="PANTHER" id="PTHR10072">
    <property type="entry name" value="IRON-SULFUR CLUSTER ASSEMBLY PROTEIN"/>
    <property type="match status" value="1"/>
</dbReference>
<feature type="domain" description="Core" evidence="5">
    <location>
        <begin position="109"/>
        <end position="208"/>
    </location>
</feature>